<organism evidence="1 2">
    <name type="scientific">Eumeta variegata</name>
    <name type="common">Bagworm moth</name>
    <name type="synonym">Eumeta japonica</name>
    <dbReference type="NCBI Taxonomy" id="151549"/>
    <lineage>
        <taxon>Eukaryota</taxon>
        <taxon>Metazoa</taxon>
        <taxon>Ecdysozoa</taxon>
        <taxon>Arthropoda</taxon>
        <taxon>Hexapoda</taxon>
        <taxon>Insecta</taxon>
        <taxon>Pterygota</taxon>
        <taxon>Neoptera</taxon>
        <taxon>Endopterygota</taxon>
        <taxon>Lepidoptera</taxon>
        <taxon>Glossata</taxon>
        <taxon>Ditrysia</taxon>
        <taxon>Tineoidea</taxon>
        <taxon>Psychidae</taxon>
        <taxon>Oiketicinae</taxon>
        <taxon>Eumeta</taxon>
    </lineage>
</organism>
<evidence type="ECO:0000313" key="1">
    <source>
        <dbReference type="EMBL" id="GBP43957.1"/>
    </source>
</evidence>
<name>A0A4C1W1H0_EUMVA</name>
<protein>
    <submittedName>
        <fullName evidence="1">Uncharacterized protein</fullName>
    </submittedName>
</protein>
<sequence>MYVCYDTSSPLRVVDAHNDSARPTCERRAVRGRAAVTSGVCIKNGLGPTGRSKVAQVHQAAGWLLAPLGPCRSRSVCCRWVGSGVIVLKCESRASGTATAALGQSRRRRPAA</sequence>
<proteinExistence type="predicted"/>
<gene>
    <name evidence="1" type="ORF">EVAR_27125_1</name>
</gene>
<dbReference type="AlphaFoldDB" id="A0A4C1W1H0"/>
<comment type="caution">
    <text evidence="1">The sequence shown here is derived from an EMBL/GenBank/DDBJ whole genome shotgun (WGS) entry which is preliminary data.</text>
</comment>
<evidence type="ECO:0000313" key="2">
    <source>
        <dbReference type="Proteomes" id="UP000299102"/>
    </source>
</evidence>
<dbReference type="Proteomes" id="UP000299102">
    <property type="component" value="Unassembled WGS sequence"/>
</dbReference>
<dbReference type="EMBL" id="BGZK01000445">
    <property type="protein sequence ID" value="GBP43957.1"/>
    <property type="molecule type" value="Genomic_DNA"/>
</dbReference>
<accession>A0A4C1W1H0</accession>
<reference evidence="1 2" key="1">
    <citation type="journal article" date="2019" name="Commun. Biol.">
        <title>The bagworm genome reveals a unique fibroin gene that provides high tensile strength.</title>
        <authorList>
            <person name="Kono N."/>
            <person name="Nakamura H."/>
            <person name="Ohtoshi R."/>
            <person name="Tomita M."/>
            <person name="Numata K."/>
            <person name="Arakawa K."/>
        </authorList>
    </citation>
    <scope>NUCLEOTIDE SEQUENCE [LARGE SCALE GENOMIC DNA]</scope>
</reference>
<keyword evidence="2" id="KW-1185">Reference proteome</keyword>